<keyword evidence="6" id="KW-0456">Lyase</keyword>
<dbReference type="GO" id="GO:0051539">
    <property type="term" value="F:4 iron, 4 sulfur cluster binding"/>
    <property type="evidence" value="ECO:0007669"/>
    <property type="project" value="UniProtKB-KW"/>
</dbReference>
<dbReference type="OrthoDB" id="9798978at2"/>
<organism evidence="8 9">
    <name type="scientific">Aminivibrio pyruvatiphilus</name>
    <dbReference type="NCBI Taxonomy" id="1005740"/>
    <lineage>
        <taxon>Bacteria</taxon>
        <taxon>Thermotogati</taxon>
        <taxon>Synergistota</taxon>
        <taxon>Synergistia</taxon>
        <taxon>Synergistales</taxon>
        <taxon>Aminobacteriaceae</taxon>
        <taxon>Aminivibrio</taxon>
    </lineage>
</organism>
<name>A0A4R8LX74_9BACT</name>
<accession>A0A4R8LX74</accession>
<dbReference type="GO" id="GO:0016829">
    <property type="term" value="F:lyase activity"/>
    <property type="evidence" value="ECO:0007669"/>
    <property type="project" value="UniProtKB-KW"/>
</dbReference>
<evidence type="ECO:0000256" key="4">
    <source>
        <dbReference type="ARBA" id="ARBA00023004"/>
    </source>
</evidence>
<dbReference type="InterPro" id="IPR004646">
    <property type="entry name" value="Fe-S_hydro-lyase_TtdA-typ_cat"/>
</dbReference>
<keyword evidence="5" id="KW-0411">Iron-sulfur</keyword>
<dbReference type="InterPro" id="IPR051208">
    <property type="entry name" value="Class-I_Fumarase/Tartrate_DH"/>
</dbReference>
<dbReference type="Pfam" id="PF05681">
    <property type="entry name" value="Fumerase"/>
    <property type="match status" value="1"/>
</dbReference>
<evidence type="ECO:0000256" key="5">
    <source>
        <dbReference type="ARBA" id="ARBA00023014"/>
    </source>
</evidence>
<dbReference type="AlphaFoldDB" id="A0A4R8LX74"/>
<dbReference type="NCBIfam" id="TIGR00722">
    <property type="entry name" value="ttdA_fumA_fumB"/>
    <property type="match status" value="1"/>
</dbReference>
<evidence type="ECO:0000256" key="2">
    <source>
        <dbReference type="ARBA" id="ARBA00022485"/>
    </source>
</evidence>
<evidence type="ECO:0000256" key="3">
    <source>
        <dbReference type="ARBA" id="ARBA00022723"/>
    </source>
</evidence>
<keyword evidence="9" id="KW-1185">Reference proteome</keyword>
<keyword evidence="4" id="KW-0408">Iron</keyword>
<keyword evidence="3" id="KW-0479">Metal-binding</keyword>
<gene>
    <name evidence="8" type="ORF">C8D99_13713</name>
</gene>
<comment type="similarity">
    <text evidence="1">Belongs to the class-I fumarase family.</text>
</comment>
<evidence type="ECO:0000256" key="6">
    <source>
        <dbReference type="ARBA" id="ARBA00023239"/>
    </source>
</evidence>
<dbReference type="NCBIfam" id="NF004885">
    <property type="entry name" value="PRK06246.1"/>
    <property type="match status" value="1"/>
</dbReference>
<keyword evidence="2" id="KW-0004">4Fe-4S</keyword>
<sequence length="281" mass="29870">MREVPVSKITETVERLFIEANYHLPPDMVSVLETGEQEEQNPVARSVLRTILENRLVASEGRFPLCQDCGMAVVFIDMGQEAAVTGGNLEDAVNEGVRRAYDKGYLRKSIVGEPLFERKNTGDNTPAIIHVRVVHGDRVTITAAPKGAGSENMSALAMLSPAAGPEGLERFVLDTVRKAGPNPCPPIVVGIGVGSDFEGVAELAKRALLRPAGSSGSHPKYAALEAELLRKINELGIGAAGYGGTVTALGVNIEWAPTHIACMPVAVNLCCHANRHCSAEI</sequence>
<dbReference type="PANTHER" id="PTHR30389:SF17">
    <property type="entry name" value="L(+)-TARTRATE DEHYDRATASE SUBUNIT ALPHA-RELATED"/>
    <property type="match status" value="1"/>
</dbReference>
<protein>
    <submittedName>
        <fullName evidence="8">Fumarate hydratase subunit alpha</fullName>
    </submittedName>
</protein>
<reference evidence="8 9" key="1">
    <citation type="submission" date="2019-03" db="EMBL/GenBank/DDBJ databases">
        <title>Genomic Encyclopedia of Type Strains, Phase IV (KMG-IV): sequencing the most valuable type-strain genomes for metagenomic binning, comparative biology and taxonomic classification.</title>
        <authorList>
            <person name="Goeker M."/>
        </authorList>
    </citation>
    <scope>NUCLEOTIDE SEQUENCE [LARGE SCALE GENOMIC DNA]</scope>
    <source>
        <strain evidence="8 9">DSM 25964</strain>
    </source>
</reference>
<dbReference type="Proteomes" id="UP000295066">
    <property type="component" value="Unassembled WGS sequence"/>
</dbReference>
<dbReference type="GO" id="GO:0046872">
    <property type="term" value="F:metal ion binding"/>
    <property type="evidence" value="ECO:0007669"/>
    <property type="project" value="UniProtKB-KW"/>
</dbReference>
<comment type="caution">
    <text evidence="8">The sequence shown here is derived from an EMBL/GenBank/DDBJ whole genome shotgun (WGS) entry which is preliminary data.</text>
</comment>
<evidence type="ECO:0000313" key="8">
    <source>
        <dbReference type="EMBL" id="TDY52523.1"/>
    </source>
</evidence>
<feature type="domain" description="Fe-S hydro-lyase tartrate dehydratase alpha-type catalytic" evidence="7">
    <location>
        <begin position="11"/>
        <end position="279"/>
    </location>
</feature>
<evidence type="ECO:0000256" key="1">
    <source>
        <dbReference type="ARBA" id="ARBA00008876"/>
    </source>
</evidence>
<evidence type="ECO:0000259" key="7">
    <source>
        <dbReference type="Pfam" id="PF05681"/>
    </source>
</evidence>
<evidence type="ECO:0000313" key="9">
    <source>
        <dbReference type="Proteomes" id="UP000295066"/>
    </source>
</evidence>
<dbReference type="EMBL" id="SORI01000037">
    <property type="protein sequence ID" value="TDY52523.1"/>
    <property type="molecule type" value="Genomic_DNA"/>
</dbReference>
<dbReference type="PANTHER" id="PTHR30389">
    <property type="entry name" value="FUMARATE HYDRATASE-RELATED"/>
    <property type="match status" value="1"/>
</dbReference>
<proteinExistence type="inferred from homology"/>